<dbReference type="OrthoDB" id="7822309at2"/>
<keyword evidence="3" id="KW-1185">Reference proteome</keyword>
<reference evidence="2 3" key="1">
    <citation type="submission" date="2018-05" db="EMBL/GenBank/DDBJ databases">
        <title>Genomic Encyclopedia of Type Strains, Phase IV (KMG-IV): sequencing the most valuable type-strain genomes for metagenomic binning, comparative biology and taxonomic classification.</title>
        <authorList>
            <person name="Goeker M."/>
        </authorList>
    </citation>
    <scope>NUCLEOTIDE SEQUENCE [LARGE SCALE GENOMIC DNA]</scope>
    <source>
        <strain evidence="2 3">DSM 103371</strain>
    </source>
</reference>
<organism evidence="2 3">
    <name type="scientific">Silicimonas algicola</name>
    <dbReference type="NCBI Taxonomy" id="1826607"/>
    <lineage>
        <taxon>Bacteria</taxon>
        <taxon>Pseudomonadati</taxon>
        <taxon>Pseudomonadota</taxon>
        <taxon>Alphaproteobacteria</taxon>
        <taxon>Rhodobacterales</taxon>
        <taxon>Paracoccaceae</taxon>
    </lineage>
</organism>
<accession>A0A316G5G5</accession>
<keyword evidence="1" id="KW-0812">Transmembrane</keyword>
<dbReference type="RefSeq" id="WP_109759591.1">
    <property type="nucleotide sequence ID" value="NZ_CP034588.1"/>
</dbReference>
<keyword evidence="1" id="KW-1133">Transmembrane helix</keyword>
<protein>
    <submittedName>
        <fullName evidence="2">Uncharacterized protein</fullName>
    </submittedName>
</protein>
<proteinExistence type="predicted"/>
<evidence type="ECO:0000256" key="1">
    <source>
        <dbReference type="SAM" id="Phobius"/>
    </source>
</evidence>
<dbReference type="KEGG" id="salo:EF888_17440"/>
<dbReference type="Proteomes" id="UP000245390">
    <property type="component" value="Unassembled WGS sequence"/>
</dbReference>
<dbReference type="AlphaFoldDB" id="A0A316G5G5"/>
<feature type="transmembrane region" description="Helical" evidence="1">
    <location>
        <begin position="104"/>
        <end position="124"/>
    </location>
</feature>
<sequence>MTVLAEYQRLEAEGVWRPDPEAQRRNVVVSVGEATLTISDFNGSALTHWSLPAVQRLNPGERPALYGPGDDAPETLEVSDDEMVAALNRVLKAIRRGAARPGRVRGLTTLAVVLGAAAIAFFWLPGAIVRHTASLVPESARTGIGAALVEEVETVAGAACDNPSGQRALSSLSDVLFPGKPTTLVVLPSALTGTANLPGGTILISHTLVEDYETPEVLAGYLIAEDMRRTRQDPLSELLKAAGLNAALTLLTTGKLSEETLRPMSEWLVTHPPARVPQPVLAMRMKEAGISGKPYALAVDYTGKTTDTVADAIPAVPRPVLEDGDWIALQRICED</sequence>
<comment type="caution">
    <text evidence="2">The sequence shown here is derived from an EMBL/GenBank/DDBJ whole genome shotgun (WGS) entry which is preliminary data.</text>
</comment>
<name>A0A316G5G5_9RHOB</name>
<dbReference type="EMBL" id="QGGV01000005">
    <property type="protein sequence ID" value="PWK56169.1"/>
    <property type="molecule type" value="Genomic_DNA"/>
</dbReference>
<evidence type="ECO:0000313" key="2">
    <source>
        <dbReference type="EMBL" id="PWK56169.1"/>
    </source>
</evidence>
<keyword evidence="1" id="KW-0472">Membrane</keyword>
<evidence type="ECO:0000313" key="3">
    <source>
        <dbReference type="Proteomes" id="UP000245390"/>
    </source>
</evidence>
<gene>
    <name evidence="2" type="ORF">C8D95_105236</name>
</gene>